<keyword evidence="1" id="KW-1133">Transmembrane helix</keyword>
<gene>
    <name evidence="2" type="ORF">IO98_06560</name>
</gene>
<dbReference type="RefSeq" id="WP_038279238.1">
    <property type="nucleotide sequence ID" value="NZ_JPME01000008.1"/>
</dbReference>
<feature type="transmembrane region" description="Helical" evidence="1">
    <location>
        <begin position="111"/>
        <end position="137"/>
    </location>
</feature>
<dbReference type="EMBL" id="JPME01000008">
    <property type="protein sequence ID" value="KEZ91031.1"/>
    <property type="molecule type" value="Genomic_DNA"/>
</dbReference>
<reference evidence="2 3" key="1">
    <citation type="submission" date="2014-07" db="EMBL/GenBank/DDBJ databases">
        <title>Draft genome of Clostridium celerecrescens 152B isolated from sediments associated with methane hydrate from Krishna Godavari basin.</title>
        <authorList>
            <person name="Honkalas V.S."/>
            <person name="Dabir A.P."/>
            <person name="Arora P."/>
            <person name="Dhakephalkar P.K."/>
        </authorList>
    </citation>
    <scope>NUCLEOTIDE SEQUENCE [LARGE SCALE GENOMIC DNA]</scope>
    <source>
        <strain evidence="2 3">152B</strain>
    </source>
</reference>
<dbReference type="AlphaFoldDB" id="A0A084JPZ7"/>
<evidence type="ECO:0000313" key="3">
    <source>
        <dbReference type="Proteomes" id="UP000028525"/>
    </source>
</evidence>
<protein>
    <submittedName>
        <fullName evidence="2">Uncharacterized protein</fullName>
    </submittedName>
</protein>
<comment type="caution">
    <text evidence="2">The sequence shown here is derived from an EMBL/GenBank/DDBJ whole genome shotgun (WGS) entry which is preliminary data.</text>
</comment>
<evidence type="ECO:0000313" key="2">
    <source>
        <dbReference type="EMBL" id="KEZ91031.1"/>
    </source>
</evidence>
<dbReference type="OrthoDB" id="1986592at2"/>
<keyword evidence="3" id="KW-1185">Reference proteome</keyword>
<feature type="transmembrane region" description="Helical" evidence="1">
    <location>
        <begin position="86"/>
        <end position="105"/>
    </location>
</feature>
<proteinExistence type="predicted"/>
<keyword evidence="1" id="KW-0812">Transmembrane</keyword>
<feature type="transmembrane region" description="Helical" evidence="1">
    <location>
        <begin position="55"/>
        <end position="74"/>
    </location>
</feature>
<keyword evidence="1" id="KW-0472">Membrane</keyword>
<name>A0A084JPZ7_9FIRM</name>
<dbReference type="Proteomes" id="UP000028525">
    <property type="component" value="Unassembled WGS sequence"/>
</dbReference>
<organism evidence="2 3">
    <name type="scientific">Lacrimispora celerecrescens</name>
    <dbReference type="NCBI Taxonomy" id="29354"/>
    <lineage>
        <taxon>Bacteria</taxon>
        <taxon>Bacillati</taxon>
        <taxon>Bacillota</taxon>
        <taxon>Clostridia</taxon>
        <taxon>Lachnospirales</taxon>
        <taxon>Lachnospiraceae</taxon>
        <taxon>Lacrimispora</taxon>
    </lineage>
</organism>
<accession>A0A084JPZ7</accession>
<sequence length="143" mass="16462">MKKIGYFIMTFAELLFLAGAYLIQYFTRKKMGMARYVIYKSQGWERTFPMETLKYTSVSVLTALTVVLLAALVIRRRQKGRLEVAMHFAMVILTALYGTFTYISSTKTMRAYYFISLMLGVAALLQIIKTGAIHMIWGKKKNE</sequence>
<evidence type="ECO:0000256" key="1">
    <source>
        <dbReference type="SAM" id="Phobius"/>
    </source>
</evidence>
<feature type="transmembrane region" description="Helical" evidence="1">
    <location>
        <begin position="7"/>
        <end position="26"/>
    </location>
</feature>